<dbReference type="EMBL" id="CZAE01000002">
    <property type="protein sequence ID" value="CUO59043.1"/>
    <property type="molecule type" value="Genomic_DNA"/>
</dbReference>
<dbReference type="GeneID" id="69590405"/>
<organism evidence="1 2">
    <name type="scientific">Bacteroides faecis</name>
    <dbReference type="NCBI Taxonomy" id="674529"/>
    <lineage>
        <taxon>Bacteria</taxon>
        <taxon>Pseudomonadati</taxon>
        <taxon>Bacteroidota</taxon>
        <taxon>Bacteroidia</taxon>
        <taxon>Bacteroidales</taxon>
        <taxon>Bacteroidaceae</taxon>
        <taxon>Bacteroides</taxon>
    </lineage>
</organism>
<name>A0A174G9F6_9BACE</name>
<evidence type="ECO:0000313" key="1">
    <source>
        <dbReference type="EMBL" id="CUO59043.1"/>
    </source>
</evidence>
<evidence type="ECO:0000313" key="2">
    <source>
        <dbReference type="Proteomes" id="UP000095606"/>
    </source>
</evidence>
<proteinExistence type="predicted"/>
<protein>
    <submittedName>
        <fullName evidence="1">Uncharacterized protein</fullName>
    </submittedName>
</protein>
<reference evidence="1 2" key="1">
    <citation type="submission" date="2015-09" db="EMBL/GenBank/DDBJ databases">
        <authorList>
            <consortium name="Pathogen Informatics"/>
        </authorList>
    </citation>
    <scope>NUCLEOTIDE SEQUENCE [LARGE SCALE GENOMIC DNA]</scope>
    <source>
        <strain evidence="1 2">2789STDY5834846</strain>
    </source>
</reference>
<gene>
    <name evidence="1" type="ORF">ERS852461_00635</name>
</gene>
<dbReference type="Proteomes" id="UP000095606">
    <property type="component" value="Unassembled WGS sequence"/>
</dbReference>
<accession>A0A174G9F6</accession>
<dbReference type="RefSeq" id="WP_055268837.1">
    <property type="nucleotide sequence ID" value="NZ_CACRSZ010000070.1"/>
</dbReference>
<accession>A0A642N4Q8</accession>
<sequence>MNLLITPKYQILDELTNIDSFLNITMSEDATEAVQRGNDLAVYVARSGKLLADSKYWLNEAMKSEVMQTLVDTAKNAKATATAINALVNSLCREERYLVDWCERCNRTATHQLSWCVTVISKAKEEMKMSGMYNNNKKQSS</sequence>
<dbReference type="AlphaFoldDB" id="A0A174G9F6"/>